<dbReference type="PANTHER" id="PTHR33154">
    <property type="entry name" value="TRANSCRIPTIONAL REGULATOR, ARSR FAMILY"/>
    <property type="match status" value="1"/>
</dbReference>
<dbReference type="InterPro" id="IPR011991">
    <property type="entry name" value="ArsR-like_HTH"/>
</dbReference>
<accession>A0A0A2MAE6</accession>
<dbReference type="AlphaFoldDB" id="A0A0A2MAE6"/>
<evidence type="ECO:0000256" key="3">
    <source>
        <dbReference type="ARBA" id="ARBA00023163"/>
    </source>
</evidence>
<sequence length="101" mass="11592">MELLEVIKSLSNETRLNILKWLKDPYAHFPKEELSEEALELGVCVSDIAKKAGMSVPTVSDYLKTMAVANILIATRRGQWTYYKRNEQLLQELAMHIKNVL</sequence>
<dbReference type="STRING" id="1121895.GCA_000378485_00323"/>
<evidence type="ECO:0000259" key="4">
    <source>
        <dbReference type="PROSITE" id="PS50987"/>
    </source>
</evidence>
<dbReference type="InterPro" id="IPR036388">
    <property type="entry name" value="WH-like_DNA-bd_sf"/>
</dbReference>
<dbReference type="OrthoDB" id="9790747at2"/>
<dbReference type="GO" id="GO:0003700">
    <property type="term" value="F:DNA-binding transcription factor activity"/>
    <property type="evidence" value="ECO:0007669"/>
    <property type="project" value="InterPro"/>
</dbReference>
<keyword evidence="2" id="KW-0238">DNA-binding</keyword>
<dbReference type="eggNOG" id="COG0640">
    <property type="taxonomic scope" value="Bacteria"/>
</dbReference>
<feature type="domain" description="HTH arsR-type" evidence="4">
    <location>
        <begin position="1"/>
        <end position="101"/>
    </location>
</feature>
<keyword evidence="3" id="KW-0804">Transcription</keyword>
<protein>
    <submittedName>
        <fullName evidence="5">ArsR family transcriptional regulator</fullName>
    </submittedName>
</protein>
<proteinExistence type="predicted"/>
<dbReference type="InterPro" id="IPR036390">
    <property type="entry name" value="WH_DNA-bd_sf"/>
</dbReference>
<evidence type="ECO:0000256" key="2">
    <source>
        <dbReference type="ARBA" id="ARBA00023125"/>
    </source>
</evidence>
<dbReference type="Proteomes" id="UP000030152">
    <property type="component" value="Unassembled WGS sequence"/>
</dbReference>
<evidence type="ECO:0000313" key="5">
    <source>
        <dbReference type="EMBL" id="KGO88438.1"/>
    </source>
</evidence>
<keyword evidence="1" id="KW-0805">Transcription regulation</keyword>
<dbReference type="Gene3D" id="1.10.10.10">
    <property type="entry name" value="Winged helix-like DNA-binding domain superfamily/Winged helix DNA-binding domain"/>
    <property type="match status" value="1"/>
</dbReference>
<dbReference type="PANTHER" id="PTHR33154:SF33">
    <property type="entry name" value="TRANSCRIPTIONAL REPRESSOR SDPR"/>
    <property type="match status" value="1"/>
</dbReference>
<dbReference type="InterPro" id="IPR051081">
    <property type="entry name" value="HTH_MetalResp_TranReg"/>
</dbReference>
<dbReference type="InterPro" id="IPR001845">
    <property type="entry name" value="HTH_ArsR_DNA-bd_dom"/>
</dbReference>
<dbReference type="GO" id="GO:0003677">
    <property type="term" value="F:DNA binding"/>
    <property type="evidence" value="ECO:0007669"/>
    <property type="project" value="UniProtKB-KW"/>
</dbReference>
<dbReference type="SUPFAM" id="SSF46785">
    <property type="entry name" value="Winged helix' DNA-binding domain"/>
    <property type="match status" value="1"/>
</dbReference>
<dbReference type="EMBL" id="JRLX01000001">
    <property type="protein sequence ID" value="KGO88438.1"/>
    <property type="molecule type" value="Genomic_DNA"/>
</dbReference>
<gene>
    <name evidence="5" type="ORF">Q765_00570</name>
</gene>
<dbReference type="SMART" id="SM00418">
    <property type="entry name" value="HTH_ARSR"/>
    <property type="match status" value="1"/>
</dbReference>
<reference evidence="5 6" key="1">
    <citation type="submission" date="2013-09" db="EMBL/GenBank/DDBJ databases">
        <authorList>
            <person name="Zeng Z."/>
            <person name="Chen C."/>
        </authorList>
    </citation>
    <scope>NUCLEOTIDE SEQUENCE [LARGE SCALE GENOMIC DNA]</scope>
    <source>
        <strain evidence="5 6">WB 3.3-2</strain>
    </source>
</reference>
<evidence type="ECO:0000313" key="6">
    <source>
        <dbReference type="Proteomes" id="UP000030152"/>
    </source>
</evidence>
<comment type="caution">
    <text evidence="5">The sequence shown here is derived from an EMBL/GenBank/DDBJ whole genome shotgun (WGS) entry which is preliminary data.</text>
</comment>
<keyword evidence="6" id="KW-1185">Reference proteome</keyword>
<dbReference type="Pfam" id="PF01022">
    <property type="entry name" value="HTH_5"/>
    <property type="match status" value="1"/>
</dbReference>
<dbReference type="CDD" id="cd00090">
    <property type="entry name" value="HTH_ARSR"/>
    <property type="match status" value="1"/>
</dbReference>
<name>A0A0A2MAE6_9FLAO</name>
<organism evidence="5 6">
    <name type="scientific">Flavobacterium rivuli WB 3.3-2 = DSM 21788</name>
    <dbReference type="NCBI Taxonomy" id="1121895"/>
    <lineage>
        <taxon>Bacteria</taxon>
        <taxon>Pseudomonadati</taxon>
        <taxon>Bacteroidota</taxon>
        <taxon>Flavobacteriia</taxon>
        <taxon>Flavobacteriales</taxon>
        <taxon>Flavobacteriaceae</taxon>
        <taxon>Flavobacterium</taxon>
    </lineage>
</organism>
<evidence type="ECO:0000256" key="1">
    <source>
        <dbReference type="ARBA" id="ARBA00023015"/>
    </source>
</evidence>
<dbReference type="RefSeq" id="WP_020211445.1">
    <property type="nucleotide sequence ID" value="NZ_JRLX01000001.1"/>
</dbReference>
<dbReference type="PROSITE" id="PS50987">
    <property type="entry name" value="HTH_ARSR_2"/>
    <property type="match status" value="1"/>
</dbReference>